<accession>W2SZX2</accession>
<gene>
    <name evidence="1" type="ORF">NECAME_12909</name>
</gene>
<sequence length="231" mass="26196">MRVGDLYLFYEADIDFLKGRSTNEKKKAEGFEKARVRGALQCIKNSYYTTKQKNAMVSTRKKGIQNCEDVLQADRIRCVDHMLSTTASSQKPISEAKRYQLMMVLGLRFVNFAVSVFPFEGKSSSKEAKFRSRVELWCDNGSGRPFTDDDVILFKNGKPNKVDDLAMVPVYLSSAQKQLFFSSLKQIHPDEPDGKHVCSQCNEVVPNLKSFCCCPKRPQRLVCYGIGVIHV</sequence>
<name>W2SZX2_NECAM</name>
<dbReference type="KEGG" id="nai:NECAME_12909"/>
<evidence type="ECO:0000313" key="2">
    <source>
        <dbReference type="Proteomes" id="UP000053676"/>
    </source>
</evidence>
<reference evidence="2" key="1">
    <citation type="journal article" date="2014" name="Nat. Genet.">
        <title>Genome of the human hookworm Necator americanus.</title>
        <authorList>
            <person name="Tang Y.T."/>
            <person name="Gao X."/>
            <person name="Rosa B.A."/>
            <person name="Abubucker S."/>
            <person name="Hallsworth-Pepin K."/>
            <person name="Martin J."/>
            <person name="Tyagi R."/>
            <person name="Heizer E."/>
            <person name="Zhang X."/>
            <person name="Bhonagiri-Palsikar V."/>
            <person name="Minx P."/>
            <person name="Warren W.C."/>
            <person name="Wang Q."/>
            <person name="Zhan B."/>
            <person name="Hotez P.J."/>
            <person name="Sternberg P.W."/>
            <person name="Dougall A."/>
            <person name="Gaze S.T."/>
            <person name="Mulvenna J."/>
            <person name="Sotillo J."/>
            <person name="Ranganathan S."/>
            <person name="Rabelo E.M."/>
            <person name="Wilson R.K."/>
            <person name="Felgner P.L."/>
            <person name="Bethony J."/>
            <person name="Hawdon J.M."/>
            <person name="Gasser R.B."/>
            <person name="Loukas A."/>
            <person name="Mitreva M."/>
        </authorList>
    </citation>
    <scope>NUCLEOTIDE SEQUENCE [LARGE SCALE GENOMIC DNA]</scope>
</reference>
<organism evidence="1 2">
    <name type="scientific">Necator americanus</name>
    <name type="common">Human hookworm</name>
    <dbReference type="NCBI Taxonomy" id="51031"/>
    <lineage>
        <taxon>Eukaryota</taxon>
        <taxon>Metazoa</taxon>
        <taxon>Ecdysozoa</taxon>
        <taxon>Nematoda</taxon>
        <taxon>Chromadorea</taxon>
        <taxon>Rhabditida</taxon>
        <taxon>Rhabditina</taxon>
        <taxon>Rhabditomorpha</taxon>
        <taxon>Strongyloidea</taxon>
        <taxon>Ancylostomatidae</taxon>
        <taxon>Bunostominae</taxon>
        <taxon>Necator</taxon>
    </lineage>
</organism>
<protein>
    <submittedName>
        <fullName evidence="1">Uncharacterized protein</fullName>
    </submittedName>
</protein>
<proteinExistence type="predicted"/>
<dbReference type="AlphaFoldDB" id="W2SZX2"/>
<dbReference type="Proteomes" id="UP000053676">
    <property type="component" value="Unassembled WGS sequence"/>
</dbReference>
<dbReference type="OrthoDB" id="10066279at2759"/>
<keyword evidence="2" id="KW-1185">Reference proteome</keyword>
<dbReference type="EMBL" id="KI660352">
    <property type="protein sequence ID" value="ETN74566.1"/>
    <property type="molecule type" value="Genomic_DNA"/>
</dbReference>
<evidence type="ECO:0000313" key="1">
    <source>
        <dbReference type="EMBL" id="ETN74566.1"/>
    </source>
</evidence>